<keyword evidence="1" id="KW-0472">Membrane</keyword>
<keyword evidence="1" id="KW-0812">Transmembrane</keyword>
<protein>
    <submittedName>
        <fullName evidence="2">Uncharacterized protein</fullName>
    </submittedName>
</protein>
<feature type="transmembrane region" description="Helical" evidence="1">
    <location>
        <begin position="6"/>
        <end position="30"/>
    </location>
</feature>
<dbReference type="AlphaFoldDB" id="A0AAV0DTR7"/>
<dbReference type="EMBL" id="CAMAPF010000137">
    <property type="protein sequence ID" value="CAH9106511.1"/>
    <property type="molecule type" value="Genomic_DNA"/>
</dbReference>
<evidence type="ECO:0000313" key="2">
    <source>
        <dbReference type="EMBL" id="CAH9106511.1"/>
    </source>
</evidence>
<reference evidence="2" key="1">
    <citation type="submission" date="2022-07" db="EMBL/GenBank/DDBJ databases">
        <authorList>
            <person name="Macas J."/>
            <person name="Novak P."/>
            <person name="Neumann P."/>
        </authorList>
    </citation>
    <scope>NUCLEOTIDE SEQUENCE</scope>
</reference>
<sequence length="169" mass="18073">MHPPPCGWTTIILAVGSLVFCGLAVLAGVVGQRQARANKGVNGSALEALIFLVASGGFNLGLHCHVRHKNKHGEDGTSDQRLLQCTKNYLCVLTVITGLAFVMGVLCFGYVRLKSSGMSDNKKANFLIAGTCGSIFQALLFVSHCFQCKRRESPGTDGFGQPMWSRNVG</sequence>
<accession>A0AAV0DTR7</accession>
<comment type="caution">
    <text evidence="2">The sequence shown here is derived from an EMBL/GenBank/DDBJ whole genome shotgun (WGS) entry which is preliminary data.</text>
</comment>
<evidence type="ECO:0000256" key="1">
    <source>
        <dbReference type="SAM" id="Phobius"/>
    </source>
</evidence>
<gene>
    <name evidence="2" type="ORF">CEPIT_LOCUS17644</name>
</gene>
<keyword evidence="1" id="KW-1133">Transmembrane helix</keyword>
<organism evidence="2 3">
    <name type="scientific">Cuscuta epithymum</name>
    <dbReference type="NCBI Taxonomy" id="186058"/>
    <lineage>
        <taxon>Eukaryota</taxon>
        <taxon>Viridiplantae</taxon>
        <taxon>Streptophyta</taxon>
        <taxon>Embryophyta</taxon>
        <taxon>Tracheophyta</taxon>
        <taxon>Spermatophyta</taxon>
        <taxon>Magnoliopsida</taxon>
        <taxon>eudicotyledons</taxon>
        <taxon>Gunneridae</taxon>
        <taxon>Pentapetalae</taxon>
        <taxon>asterids</taxon>
        <taxon>lamiids</taxon>
        <taxon>Solanales</taxon>
        <taxon>Convolvulaceae</taxon>
        <taxon>Cuscuteae</taxon>
        <taxon>Cuscuta</taxon>
        <taxon>Cuscuta subgen. Cuscuta</taxon>
    </lineage>
</organism>
<feature type="transmembrane region" description="Helical" evidence="1">
    <location>
        <begin position="123"/>
        <end position="142"/>
    </location>
</feature>
<dbReference type="Proteomes" id="UP001152523">
    <property type="component" value="Unassembled WGS sequence"/>
</dbReference>
<evidence type="ECO:0000313" key="3">
    <source>
        <dbReference type="Proteomes" id="UP001152523"/>
    </source>
</evidence>
<proteinExistence type="predicted"/>
<keyword evidence="3" id="KW-1185">Reference proteome</keyword>
<feature type="transmembrane region" description="Helical" evidence="1">
    <location>
        <begin position="89"/>
        <end position="111"/>
    </location>
</feature>
<name>A0AAV0DTR7_9ASTE</name>